<keyword evidence="2" id="KW-0812">Transmembrane</keyword>
<name>A0A1W5YRY3_9VEST</name>
<dbReference type="EMBL" id="KY205709">
    <property type="protein sequence ID" value="ARI50087.1"/>
    <property type="molecule type" value="Genomic_DNA"/>
</dbReference>
<feature type="transmembrane region" description="Helical" evidence="2">
    <location>
        <begin position="6"/>
        <end position="29"/>
    </location>
</feature>
<keyword evidence="3" id="KW-0496">Mitochondrion</keyword>
<feature type="region of interest" description="Disordered" evidence="1">
    <location>
        <begin position="41"/>
        <end position="61"/>
    </location>
</feature>
<sequence>MPQLAPVNWLFLFILFWFIIGLISAMVWWNSKLEYKIGDSAMSSGSRNQGLPGNLKGPWCW</sequence>
<organism evidence="3">
    <name type="scientific">Tectus virgatus</name>
    <dbReference type="NCBI Taxonomy" id="1980019"/>
    <lineage>
        <taxon>Eukaryota</taxon>
        <taxon>Metazoa</taxon>
        <taxon>Spiralia</taxon>
        <taxon>Lophotrochozoa</taxon>
        <taxon>Mollusca</taxon>
        <taxon>Gastropoda</taxon>
        <taxon>Vetigastropoda</taxon>
        <taxon>Trochida</taxon>
        <taxon>Trochoidea</taxon>
        <taxon>Tegulidae</taxon>
        <taxon>Tectus</taxon>
    </lineage>
</organism>
<geneLocation type="mitochondrion" evidence="3"/>
<feature type="compositionally biased region" description="Polar residues" evidence="1">
    <location>
        <begin position="41"/>
        <end position="51"/>
    </location>
</feature>
<evidence type="ECO:0000256" key="1">
    <source>
        <dbReference type="SAM" id="MobiDB-lite"/>
    </source>
</evidence>
<accession>A0A1W5YRY3</accession>
<reference evidence="3" key="1">
    <citation type="journal article" date="2017" name="J. Molluscan Stud.">
        <title>Denser mitogenomic sampling improves resolution of the phylogeny of the superfamily Trochoidea (Gastropoda: Vetigastropoda).</title>
        <authorList>
            <person name="Uribe J.E."/>
            <person name="Williams S.T."/>
            <person name="Templado J."/>
            <person name="Abalde S."/>
            <person name="Zardoya R."/>
        </authorList>
    </citation>
    <scope>NUCLEOTIDE SEQUENCE</scope>
</reference>
<protein>
    <submittedName>
        <fullName evidence="3">ATP synthase F0 subunit 8</fullName>
    </submittedName>
</protein>
<dbReference type="AlphaFoldDB" id="A0A1W5YRY3"/>
<evidence type="ECO:0000313" key="3">
    <source>
        <dbReference type="EMBL" id="ARI50087.1"/>
    </source>
</evidence>
<keyword evidence="2" id="KW-1133">Transmembrane helix</keyword>
<evidence type="ECO:0000256" key="2">
    <source>
        <dbReference type="SAM" id="Phobius"/>
    </source>
</evidence>
<keyword evidence="2" id="KW-0472">Membrane</keyword>
<proteinExistence type="predicted"/>